<reference evidence="2" key="1">
    <citation type="submission" date="2021-06" db="EMBL/GenBank/DDBJ databases">
        <title>Parelaphostrongylus tenuis whole genome reference sequence.</title>
        <authorList>
            <person name="Garwood T.J."/>
            <person name="Larsen P.A."/>
            <person name="Fountain-Jones N.M."/>
            <person name="Garbe J.R."/>
            <person name="Macchietto M.G."/>
            <person name="Kania S.A."/>
            <person name="Gerhold R.W."/>
            <person name="Richards J.E."/>
            <person name="Wolf T.M."/>
        </authorList>
    </citation>
    <scope>NUCLEOTIDE SEQUENCE</scope>
    <source>
        <strain evidence="2">MNPRO001-30</strain>
        <tissue evidence="2">Meninges</tissue>
    </source>
</reference>
<feature type="chain" id="PRO_5042147720" evidence="1">
    <location>
        <begin position="21"/>
        <end position="59"/>
    </location>
</feature>
<sequence length="59" mass="6886">MRASLDMVLIALYPCICVFTDELPVVIREYNTYTYHPTAYFVAINMADVSNDKFEKIFE</sequence>
<protein>
    <submittedName>
        <fullName evidence="2">Uncharacterized protein</fullName>
    </submittedName>
</protein>
<gene>
    <name evidence="2" type="ORF">KIN20_019061</name>
</gene>
<comment type="caution">
    <text evidence="2">The sequence shown here is derived from an EMBL/GenBank/DDBJ whole genome shotgun (WGS) entry which is preliminary data.</text>
</comment>
<evidence type="ECO:0000313" key="3">
    <source>
        <dbReference type="Proteomes" id="UP001196413"/>
    </source>
</evidence>
<evidence type="ECO:0000313" key="2">
    <source>
        <dbReference type="EMBL" id="KAJ1360149.1"/>
    </source>
</evidence>
<dbReference type="Proteomes" id="UP001196413">
    <property type="component" value="Unassembled WGS sequence"/>
</dbReference>
<proteinExistence type="predicted"/>
<accession>A0AAD5N876</accession>
<dbReference type="AlphaFoldDB" id="A0AAD5N876"/>
<evidence type="ECO:0000256" key="1">
    <source>
        <dbReference type="SAM" id="SignalP"/>
    </source>
</evidence>
<keyword evidence="3" id="KW-1185">Reference proteome</keyword>
<name>A0AAD5N876_PARTN</name>
<dbReference type="EMBL" id="JAHQIW010003781">
    <property type="protein sequence ID" value="KAJ1360149.1"/>
    <property type="molecule type" value="Genomic_DNA"/>
</dbReference>
<feature type="signal peptide" evidence="1">
    <location>
        <begin position="1"/>
        <end position="20"/>
    </location>
</feature>
<organism evidence="2 3">
    <name type="scientific">Parelaphostrongylus tenuis</name>
    <name type="common">Meningeal worm</name>
    <dbReference type="NCBI Taxonomy" id="148309"/>
    <lineage>
        <taxon>Eukaryota</taxon>
        <taxon>Metazoa</taxon>
        <taxon>Ecdysozoa</taxon>
        <taxon>Nematoda</taxon>
        <taxon>Chromadorea</taxon>
        <taxon>Rhabditida</taxon>
        <taxon>Rhabditina</taxon>
        <taxon>Rhabditomorpha</taxon>
        <taxon>Strongyloidea</taxon>
        <taxon>Metastrongylidae</taxon>
        <taxon>Parelaphostrongylus</taxon>
    </lineage>
</organism>
<keyword evidence="1" id="KW-0732">Signal</keyword>